<keyword evidence="2" id="KW-1185">Reference proteome</keyword>
<evidence type="ECO:0000313" key="1">
    <source>
        <dbReference type="EMBL" id="AQQ07285.1"/>
    </source>
</evidence>
<sequence length="87" mass="9495">MRLVASTSGGEIASPSFDADIKPLFRVRDAAVMKAISGFDLHVYEDVAKAADRILARLEDGTMPCDGEWPETDIALFKRWIDAGKPA</sequence>
<dbReference type="EMBL" id="CP019630">
    <property type="protein sequence ID" value="AQQ07285.1"/>
    <property type="molecule type" value="Genomic_DNA"/>
</dbReference>
<reference evidence="1 2" key="1">
    <citation type="submission" date="2017-02" db="EMBL/GenBank/DDBJ databases">
        <authorList>
            <person name="Jeong S."/>
        </authorList>
    </citation>
    <scope>NUCLEOTIDE SEQUENCE [LARGE SCALE GENOMIC DNA]</scope>
    <source>
        <strain evidence="1 2">RMAR6-6</strain>
    </source>
</reference>
<dbReference type="Proteomes" id="UP000188174">
    <property type="component" value="Chromosome"/>
</dbReference>
<protein>
    <submittedName>
        <fullName evidence="1">Uncharacterized protein</fullName>
    </submittedName>
</protein>
<gene>
    <name evidence="1" type="ORF">B0E33_10240</name>
</gene>
<proteinExistence type="predicted"/>
<accession>A0ABM6IA17</accession>
<name>A0ABM6IA17_9HYPH</name>
<evidence type="ECO:0000313" key="2">
    <source>
        <dbReference type="Proteomes" id="UP000188174"/>
    </source>
</evidence>
<organism evidence="1 2">
    <name type="scientific">Roseibium algicola</name>
    <dbReference type="NCBI Taxonomy" id="2857014"/>
    <lineage>
        <taxon>Bacteria</taxon>
        <taxon>Pseudomonadati</taxon>
        <taxon>Pseudomonadota</taxon>
        <taxon>Alphaproteobacteria</taxon>
        <taxon>Hyphomicrobiales</taxon>
        <taxon>Stappiaceae</taxon>
        <taxon>Roseibium</taxon>
    </lineage>
</organism>